<evidence type="ECO:0008006" key="4">
    <source>
        <dbReference type="Google" id="ProtNLM"/>
    </source>
</evidence>
<evidence type="ECO:0000313" key="2">
    <source>
        <dbReference type="EMBL" id="MBP2474268.1"/>
    </source>
</evidence>
<dbReference type="EMBL" id="JAGIOO010000001">
    <property type="protein sequence ID" value="MBP2474268.1"/>
    <property type="molecule type" value="Genomic_DNA"/>
</dbReference>
<dbReference type="Proteomes" id="UP001519363">
    <property type="component" value="Unassembled WGS sequence"/>
</dbReference>
<keyword evidence="3" id="KW-1185">Reference proteome</keyword>
<evidence type="ECO:0000313" key="3">
    <source>
        <dbReference type="Proteomes" id="UP001519363"/>
    </source>
</evidence>
<proteinExistence type="predicted"/>
<sequence length="158" mass="17201">MPVPTSFHTALVEQLLSLAEQRLLDPLEILLLSPDALTGARFHLRAAVETHAAQLVGPDERRAVHAAARLIGVLYPGDRAFEPPAEWWRTPFGQVVARRLGHPSAEAVPLSTAGDMLGMTRQGVHDLVRRGKLDRHPDGGVSTASIRSRANGKPWETT</sequence>
<feature type="region of interest" description="Disordered" evidence="1">
    <location>
        <begin position="131"/>
        <end position="158"/>
    </location>
</feature>
<organism evidence="2 3">
    <name type="scientific">Crossiella equi</name>
    <dbReference type="NCBI Taxonomy" id="130796"/>
    <lineage>
        <taxon>Bacteria</taxon>
        <taxon>Bacillati</taxon>
        <taxon>Actinomycetota</taxon>
        <taxon>Actinomycetes</taxon>
        <taxon>Pseudonocardiales</taxon>
        <taxon>Pseudonocardiaceae</taxon>
        <taxon>Crossiella</taxon>
    </lineage>
</organism>
<reference evidence="2 3" key="1">
    <citation type="submission" date="2021-03" db="EMBL/GenBank/DDBJ databases">
        <title>Sequencing the genomes of 1000 actinobacteria strains.</title>
        <authorList>
            <person name="Klenk H.-P."/>
        </authorList>
    </citation>
    <scope>NUCLEOTIDE SEQUENCE [LARGE SCALE GENOMIC DNA]</scope>
    <source>
        <strain evidence="2 3">DSM 44580</strain>
    </source>
</reference>
<dbReference type="RefSeq" id="WP_249044653.1">
    <property type="nucleotide sequence ID" value="NZ_JAGIOO010000001.1"/>
</dbReference>
<gene>
    <name evidence="2" type="ORF">JOF53_003140</name>
</gene>
<comment type="caution">
    <text evidence="2">The sequence shown here is derived from an EMBL/GenBank/DDBJ whole genome shotgun (WGS) entry which is preliminary data.</text>
</comment>
<protein>
    <recommendedName>
        <fullName evidence="4">DNA-binding protein</fullName>
    </recommendedName>
</protein>
<evidence type="ECO:0000256" key="1">
    <source>
        <dbReference type="SAM" id="MobiDB-lite"/>
    </source>
</evidence>
<accession>A0ABS5ACF8</accession>
<name>A0ABS5ACF8_9PSEU</name>